<evidence type="ECO:0000313" key="1">
    <source>
        <dbReference type="EMBL" id="QJH93097.1"/>
    </source>
</evidence>
<proteinExistence type="predicted"/>
<sequence length="69" mass="8296">MEVMEWREVMVTYCNFCGKEIHGNCSVTICAITGIRRHFHDQYIEDGENCLDVWRNMQEGRDRLKRDEK</sequence>
<name>A0A6M3X6I5_9ZZZZ</name>
<dbReference type="EMBL" id="MT143946">
    <property type="protein sequence ID" value="QJH93097.1"/>
    <property type="molecule type" value="Genomic_DNA"/>
</dbReference>
<reference evidence="1" key="1">
    <citation type="submission" date="2020-03" db="EMBL/GenBank/DDBJ databases">
        <title>The deep terrestrial virosphere.</title>
        <authorList>
            <person name="Holmfeldt K."/>
            <person name="Nilsson E."/>
            <person name="Simone D."/>
            <person name="Lopez-Fernandez M."/>
            <person name="Wu X."/>
            <person name="de Brujin I."/>
            <person name="Lundin D."/>
            <person name="Andersson A."/>
            <person name="Bertilsson S."/>
            <person name="Dopson M."/>
        </authorList>
    </citation>
    <scope>NUCLEOTIDE SEQUENCE</scope>
    <source>
        <strain evidence="1">MM171B02765</strain>
    </source>
</reference>
<gene>
    <name evidence="1" type="ORF">MM171B02765_0004</name>
</gene>
<accession>A0A6M3X6I5</accession>
<organism evidence="1">
    <name type="scientific">viral metagenome</name>
    <dbReference type="NCBI Taxonomy" id="1070528"/>
    <lineage>
        <taxon>unclassified sequences</taxon>
        <taxon>metagenomes</taxon>
        <taxon>organismal metagenomes</taxon>
    </lineage>
</organism>
<dbReference type="AlphaFoldDB" id="A0A6M3X6I5"/>
<protein>
    <submittedName>
        <fullName evidence="1">Uncharacterized protein</fullName>
    </submittedName>
</protein>